<proteinExistence type="inferred from homology"/>
<dbReference type="GO" id="GO:0012505">
    <property type="term" value="C:endomembrane system"/>
    <property type="evidence" value="ECO:0007669"/>
    <property type="project" value="TreeGrafter"/>
</dbReference>
<dbReference type="AlphaFoldDB" id="A0AAW1TA84"/>
<keyword evidence="4 7" id="KW-1133">Transmembrane helix</keyword>
<dbReference type="PANTHER" id="PTHR21347:SF0">
    <property type="entry name" value="LIPID SCRAMBLASE CLPTM1L"/>
    <property type="match status" value="1"/>
</dbReference>
<dbReference type="InterPro" id="IPR008429">
    <property type="entry name" value="CLPTM1"/>
</dbReference>
<dbReference type="Proteomes" id="UP001485043">
    <property type="component" value="Unassembled WGS sequence"/>
</dbReference>
<accession>A0AAW1TA84</accession>
<evidence type="ECO:0000256" key="7">
    <source>
        <dbReference type="SAM" id="Phobius"/>
    </source>
</evidence>
<comment type="similarity">
    <text evidence="2">Belongs to the CLPTM1 family.</text>
</comment>
<feature type="transmembrane region" description="Helical" evidence="7">
    <location>
        <begin position="288"/>
        <end position="303"/>
    </location>
</feature>
<name>A0AAW1TA84_9CHLO</name>
<feature type="transmembrane region" description="Helical" evidence="7">
    <location>
        <begin position="247"/>
        <end position="267"/>
    </location>
</feature>
<evidence type="ECO:0000256" key="4">
    <source>
        <dbReference type="ARBA" id="ARBA00022989"/>
    </source>
</evidence>
<feature type="transmembrane region" description="Helical" evidence="7">
    <location>
        <begin position="367"/>
        <end position="386"/>
    </location>
</feature>
<dbReference type="PANTHER" id="PTHR21347">
    <property type="entry name" value="CLEFT LIP AND PALATE ASSOCIATED TRANSMEMBRANE PROTEIN-RELATED"/>
    <property type="match status" value="1"/>
</dbReference>
<organism evidence="8 9">
    <name type="scientific">Apatococcus fuscideae</name>
    <dbReference type="NCBI Taxonomy" id="2026836"/>
    <lineage>
        <taxon>Eukaryota</taxon>
        <taxon>Viridiplantae</taxon>
        <taxon>Chlorophyta</taxon>
        <taxon>core chlorophytes</taxon>
        <taxon>Trebouxiophyceae</taxon>
        <taxon>Chlorellales</taxon>
        <taxon>Chlorellaceae</taxon>
        <taxon>Apatococcus</taxon>
    </lineage>
</organism>
<dbReference type="GO" id="GO:0016020">
    <property type="term" value="C:membrane"/>
    <property type="evidence" value="ECO:0007669"/>
    <property type="project" value="UniProtKB-SubCell"/>
</dbReference>
<sequence>MAFYLAETPYPSELGRLEPIWDLKGIPLADTKEWTISHLYKPSKAVQNNGTLFLHVITHKQGGSADPSNPNFRLGGTFITTHPVVSFAKKAKEKAGMNLLEAAKATKAEAAQQVKDAEAVALENKDRPIISYFKPNLTAAFVDDFTRYPVAAIPPPIQERLEVDRETMEYYPSLFFNDFWILQDHLIPMNSTVTEIPMHISLSTMASWKWQIYAQMEQSFSMQRNMGTMGDNDSDEIKRVLTEGNPIFLALTFCVSLLHSVFDLLAFKNDIGFWRNKKSVEGLSVRSVLINCFCQVVIFLYLLDNDTSFVILASSGIGLLIEFWKVTKAMNVTLDRSGPNGPRLRFADKQGYNTTKTKQYDDEAMRYLSYVLYPCVAGYAVYALIYEKHTSWYSFILNSLVGAVYTFGFILMCPQLYINWRLKSVAHLPWRQMTYKFLNTIIDDLFAFVIKMPLLHRLSVFRDDLVFLVYIYQRWAYRVDKKRANEFGYSEEQPDEATKELEGAPAVTPQPAHAEDAPPASAAPTSAGGTADLDAPPGGHSKSPGSSDSFEDLGPEAESLRSKGINGGSDPPLAARTALPREVKKQQ</sequence>
<feature type="transmembrane region" description="Helical" evidence="7">
    <location>
        <begin position="309"/>
        <end position="327"/>
    </location>
</feature>
<feature type="transmembrane region" description="Helical" evidence="7">
    <location>
        <begin position="392"/>
        <end position="413"/>
    </location>
</feature>
<dbReference type="Pfam" id="PF05602">
    <property type="entry name" value="CLPTM1"/>
    <property type="match status" value="1"/>
</dbReference>
<keyword evidence="3 7" id="KW-0812">Transmembrane</keyword>
<evidence type="ECO:0000256" key="2">
    <source>
        <dbReference type="ARBA" id="ARBA00009310"/>
    </source>
</evidence>
<evidence type="ECO:0000313" key="9">
    <source>
        <dbReference type="Proteomes" id="UP001485043"/>
    </source>
</evidence>
<dbReference type="EMBL" id="JALJOV010000233">
    <property type="protein sequence ID" value="KAK9865607.1"/>
    <property type="molecule type" value="Genomic_DNA"/>
</dbReference>
<evidence type="ECO:0000256" key="3">
    <source>
        <dbReference type="ARBA" id="ARBA00022692"/>
    </source>
</evidence>
<comment type="subcellular location">
    <subcellularLocation>
        <location evidence="1">Membrane</location>
        <topology evidence="1">Multi-pass membrane protein</topology>
    </subcellularLocation>
</comment>
<feature type="compositionally biased region" description="Low complexity" evidence="6">
    <location>
        <begin position="517"/>
        <end position="548"/>
    </location>
</feature>
<comment type="caution">
    <text evidence="8">The sequence shown here is derived from an EMBL/GenBank/DDBJ whole genome shotgun (WGS) entry which is preliminary data.</text>
</comment>
<evidence type="ECO:0000256" key="6">
    <source>
        <dbReference type="SAM" id="MobiDB-lite"/>
    </source>
</evidence>
<keyword evidence="9" id="KW-1185">Reference proteome</keyword>
<evidence type="ECO:0000256" key="5">
    <source>
        <dbReference type="ARBA" id="ARBA00023136"/>
    </source>
</evidence>
<reference evidence="8 9" key="1">
    <citation type="journal article" date="2024" name="Nat. Commun.">
        <title>Phylogenomics reveals the evolutionary origins of lichenization in chlorophyte algae.</title>
        <authorList>
            <person name="Puginier C."/>
            <person name="Libourel C."/>
            <person name="Otte J."/>
            <person name="Skaloud P."/>
            <person name="Haon M."/>
            <person name="Grisel S."/>
            <person name="Petersen M."/>
            <person name="Berrin J.G."/>
            <person name="Delaux P.M."/>
            <person name="Dal Grande F."/>
            <person name="Keller J."/>
        </authorList>
    </citation>
    <scope>NUCLEOTIDE SEQUENCE [LARGE SCALE GENOMIC DNA]</scope>
    <source>
        <strain evidence="8 9">SAG 2523</strain>
    </source>
</reference>
<evidence type="ECO:0000256" key="1">
    <source>
        <dbReference type="ARBA" id="ARBA00004141"/>
    </source>
</evidence>
<evidence type="ECO:0000313" key="8">
    <source>
        <dbReference type="EMBL" id="KAK9865607.1"/>
    </source>
</evidence>
<gene>
    <name evidence="8" type="ORF">WJX84_005001</name>
</gene>
<keyword evidence="5 7" id="KW-0472">Membrane</keyword>
<feature type="region of interest" description="Disordered" evidence="6">
    <location>
        <begin position="489"/>
        <end position="587"/>
    </location>
</feature>
<protein>
    <recommendedName>
        <fullName evidence="10">Cleft lip and palate associated transmembrane protein</fullName>
    </recommendedName>
</protein>
<evidence type="ECO:0008006" key="10">
    <source>
        <dbReference type="Google" id="ProtNLM"/>
    </source>
</evidence>